<evidence type="ECO:0000256" key="2">
    <source>
        <dbReference type="ARBA" id="ARBA00023242"/>
    </source>
</evidence>
<comment type="subcellular location">
    <subcellularLocation>
        <location evidence="1">Nucleus</location>
    </subcellularLocation>
</comment>
<name>A0A8H3C2N5_9AGAM</name>
<dbReference type="PANTHER" id="PTHR37534:SF46">
    <property type="entry name" value="ZN(II)2CYS6 TRANSCRIPTION FACTOR (EUROFUNG)"/>
    <property type="match status" value="1"/>
</dbReference>
<proteinExistence type="predicted"/>
<dbReference type="PANTHER" id="PTHR37534">
    <property type="entry name" value="TRANSCRIPTIONAL ACTIVATOR PROTEIN UGA3"/>
    <property type="match status" value="1"/>
</dbReference>
<feature type="compositionally biased region" description="Low complexity" evidence="3">
    <location>
        <begin position="695"/>
        <end position="706"/>
    </location>
</feature>
<comment type="caution">
    <text evidence="4">The sequence shown here is derived from an EMBL/GenBank/DDBJ whole genome shotgun (WGS) entry which is preliminary data.</text>
</comment>
<feature type="region of interest" description="Disordered" evidence="3">
    <location>
        <begin position="224"/>
        <end position="269"/>
    </location>
</feature>
<feature type="compositionally biased region" description="Polar residues" evidence="3">
    <location>
        <begin position="224"/>
        <end position="249"/>
    </location>
</feature>
<evidence type="ECO:0000313" key="5">
    <source>
        <dbReference type="Proteomes" id="UP000663840"/>
    </source>
</evidence>
<accession>A0A8H3C2N5</accession>
<dbReference type="EMBL" id="CAJMWR010003769">
    <property type="protein sequence ID" value="CAE6469916.1"/>
    <property type="molecule type" value="Genomic_DNA"/>
</dbReference>
<gene>
    <name evidence="4" type="ORF">RDB_LOCUS115050</name>
</gene>
<dbReference type="GO" id="GO:0008270">
    <property type="term" value="F:zinc ion binding"/>
    <property type="evidence" value="ECO:0007669"/>
    <property type="project" value="InterPro"/>
</dbReference>
<feature type="compositionally biased region" description="Gly residues" evidence="3">
    <location>
        <begin position="858"/>
        <end position="869"/>
    </location>
</feature>
<dbReference type="GO" id="GO:0000981">
    <property type="term" value="F:DNA-binding transcription factor activity, RNA polymerase II-specific"/>
    <property type="evidence" value="ECO:0007669"/>
    <property type="project" value="InterPro"/>
</dbReference>
<evidence type="ECO:0000256" key="1">
    <source>
        <dbReference type="ARBA" id="ARBA00004123"/>
    </source>
</evidence>
<reference evidence="4" key="1">
    <citation type="submission" date="2021-01" db="EMBL/GenBank/DDBJ databases">
        <authorList>
            <person name="Kaushik A."/>
        </authorList>
    </citation>
    <scope>NUCLEOTIDE SEQUENCE</scope>
    <source>
        <strain evidence="4">AG1-1A</strain>
    </source>
</reference>
<dbReference type="InterPro" id="IPR001138">
    <property type="entry name" value="Zn2Cys6_DnaBD"/>
</dbReference>
<evidence type="ECO:0000256" key="3">
    <source>
        <dbReference type="SAM" id="MobiDB-lite"/>
    </source>
</evidence>
<keyword evidence="2" id="KW-0539">Nucleus</keyword>
<dbReference type="InterPro" id="IPR021858">
    <property type="entry name" value="Fun_TF"/>
</dbReference>
<dbReference type="Pfam" id="PF11951">
    <property type="entry name" value="Fungal_trans_2"/>
    <property type="match status" value="2"/>
</dbReference>
<sequence length="1367" mass="151504">MKACWKCSHRPPWTDESRLLCGPCSLQVVPESHNISTFGNYPSIHISSLSRTEHTAGDPRLSSVGTSLAASPAHVASSSLGVTHQILHSDDLFPPYFISRPPEHNNQAIQWSPVQCLGSLDAFPTMHQEPIGSFPVLDDLFSCQMFPDDDPKFSSDFIQQPTLFAHGNFVDFSTQQQEHGIWDGCKVPGPDQDLSSERCNAFVGPGMSLGQNSLYHALMSLEYTSDESNPHSPTPAHSATHSPDSTKSPSHADDTTELEDSNEDPDGIEISVCGSLTSGIGSDTGPLLFVLQSYANWINKMMFDPSRSSERLRNRILAVYFESSRSRHQMILTANVLQAVIAFSANYKPMLFALAKEVRETLVHSTGSLYSGTSSFSPLHLTLEVNLFFLTGPVHEGLRFMNDIAPVLRRMCSNTMSQYIHLPSLLDHPDHNVRAYPMVDILYSMLTGLPTALKYDATTYPQGRAPGYTEPVGAWLTGQPSELTLILARITSLHGEFGIDVDPSIVEEIESDIRDFKPDPGTSAEPSRTIVRLVVLESWRQVGYINLYMRLCGETALGPRVQAAQRRLMKLITHTKPGQKGVFHLGPCLEIAGLVTSRPDERRQILQRLQSLPHSRMESFLKHGIHVLHDIWARTDAEGRPARWQKKCDETRPACRRCKTAGIECSGYTDPAYLRYSAPEYSRPKHLRTVSRDGSSATASASRYAAGPLTPDASDSSVYAGAHGVHPPLPPPPLPSSSSSSLSASASVSANYKPSSSKANRKNHAGPNVRVGTGPTAHTTRTYTALSFPGLFSDQWSDAPFFGPAPSYARIEEVDCDEVGVVGSTSRVDVQGSVPDGIVVQAPTPPHEPLDLPPVPGTGTGADSGGGAAGRSLAPRSWQKRARTPMTSGQASLYDALFSLARPGEDYYNPPPTPNPTWTPALRNSGESLLTPLTEGGLERRLYSVSDYSDDGDREDPEDPEGVKAIMLRSLPLDCNVKSNTLPFMLESYAIWIARMIFDPLRVAAVGRYYVFRQYELGETTQLRMLLVSHFARTVARSTDYDLNNLPSLVRFRDHMSKSYHTANALSTRNRSRELDLNTAARAFSHSYELISIACKLLPLSSVLAIMQAGAPIFRRACPDPPEALVHLPSLLLNIDVSLRYYATMDVLFSVITNRPMFFRYDATFTENITESMMYIENHLGLQWLYGVPDRLVVTLARMNALREDLGSYVEDKYIRELEAEIASFRVVLGFSGDPSLTMARMVVQECWRQAAYMYLYMGLGGANSEDARVKKAHRRFMQTFKESTPGRHPDLFLIFPMMILGIATHQPEDQDLIRRRMLNLPDCARRKTFGNEVVRTLDLLWAQNRLTNRPIMWSDLRLACLRVTGM</sequence>
<organism evidence="4 5">
    <name type="scientific">Rhizoctonia solani</name>
    <dbReference type="NCBI Taxonomy" id="456999"/>
    <lineage>
        <taxon>Eukaryota</taxon>
        <taxon>Fungi</taxon>
        <taxon>Dikarya</taxon>
        <taxon>Basidiomycota</taxon>
        <taxon>Agaricomycotina</taxon>
        <taxon>Agaricomycetes</taxon>
        <taxon>Cantharellales</taxon>
        <taxon>Ceratobasidiaceae</taxon>
        <taxon>Rhizoctonia</taxon>
    </lineage>
</organism>
<feature type="compositionally biased region" description="Acidic residues" evidence="3">
    <location>
        <begin position="255"/>
        <end position="267"/>
    </location>
</feature>
<dbReference type="GO" id="GO:0005634">
    <property type="term" value="C:nucleus"/>
    <property type="evidence" value="ECO:0007669"/>
    <property type="project" value="UniProtKB-SubCell"/>
</dbReference>
<feature type="compositionally biased region" description="Pro residues" evidence="3">
    <location>
        <begin position="844"/>
        <end position="856"/>
    </location>
</feature>
<protein>
    <submittedName>
        <fullName evidence="4">Uncharacterized protein</fullName>
    </submittedName>
</protein>
<feature type="compositionally biased region" description="Low complexity" evidence="3">
    <location>
        <begin position="736"/>
        <end position="750"/>
    </location>
</feature>
<evidence type="ECO:0000313" key="4">
    <source>
        <dbReference type="EMBL" id="CAE6469916.1"/>
    </source>
</evidence>
<dbReference type="CDD" id="cd00067">
    <property type="entry name" value="GAL4"/>
    <property type="match status" value="1"/>
</dbReference>
<feature type="region of interest" description="Disordered" evidence="3">
    <location>
        <begin position="844"/>
        <end position="886"/>
    </location>
</feature>
<dbReference type="Proteomes" id="UP000663840">
    <property type="component" value="Unassembled WGS sequence"/>
</dbReference>
<feature type="region of interest" description="Disordered" evidence="3">
    <location>
        <begin position="685"/>
        <end position="777"/>
    </location>
</feature>